<dbReference type="Proteomes" id="UP000035681">
    <property type="component" value="Unplaced"/>
</dbReference>
<dbReference type="AlphaFoldDB" id="A0AAF5D2T1"/>
<name>A0AAF5D2T1_STRER</name>
<evidence type="ECO:0000313" key="2">
    <source>
        <dbReference type="Proteomes" id="UP000035681"/>
    </source>
</evidence>
<feature type="coiled-coil region" evidence="1">
    <location>
        <begin position="23"/>
        <end position="50"/>
    </location>
</feature>
<organism evidence="2 3">
    <name type="scientific">Strongyloides stercoralis</name>
    <name type="common">Threadworm</name>
    <dbReference type="NCBI Taxonomy" id="6248"/>
    <lineage>
        <taxon>Eukaryota</taxon>
        <taxon>Metazoa</taxon>
        <taxon>Ecdysozoa</taxon>
        <taxon>Nematoda</taxon>
        <taxon>Chromadorea</taxon>
        <taxon>Rhabditida</taxon>
        <taxon>Tylenchina</taxon>
        <taxon>Panagrolaimomorpha</taxon>
        <taxon>Strongyloidoidea</taxon>
        <taxon>Strongyloididae</taxon>
        <taxon>Strongyloides</taxon>
    </lineage>
</organism>
<protein>
    <submittedName>
        <fullName evidence="3">Uncharacterized protein</fullName>
    </submittedName>
</protein>
<dbReference type="WBParaSite" id="TCONS_00005489.p1">
    <property type="protein sequence ID" value="TCONS_00005489.p1"/>
    <property type="gene ID" value="XLOC_003772"/>
</dbReference>
<reference evidence="3" key="1">
    <citation type="submission" date="2024-02" db="UniProtKB">
        <authorList>
            <consortium name="WormBaseParasite"/>
        </authorList>
    </citation>
    <scope>IDENTIFICATION</scope>
</reference>
<evidence type="ECO:0000313" key="3">
    <source>
        <dbReference type="WBParaSite" id="TCONS_00005489.p1"/>
    </source>
</evidence>
<sequence>MDNEQMLIHTTFICDKKKNNEIKIISKKDLELTKNKLEEEENEKLNINFEKIAFSIYTNQLIMEKILKYINCYSDRKKLESICQEIKIYSRNVPCQNFKKLGNKRFDELFIDICQSNFLLHINGIYECFNLDRSNIKRFTSEYNNIVDFILHFSKKIKHFSLHINKIIDNSYILPTSSIIYNNLFNFLPKNLYTTSLKYTHIREDNKKYFFLLIRRQFSTNMCLHSCHFHSDILKLSSFKMPKFLNLFIHLQNPLSEVGIFINKCGFVQNLFIFIYLRHDEGFIEEDWKNLLVASKNITTSTFSIYILCDCHNENCYYYTTIPQYIYNNGSTLMKSNGKEKFKLEYLTISNINHKIKCKVCKSYLSYIDRKCFVSPESIITLERKSQKIISLRTSY</sequence>
<keyword evidence="1" id="KW-0175">Coiled coil</keyword>
<evidence type="ECO:0000256" key="1">
    <source>
        <dbReference type="SAM" id="Coils"/>
    </source>
</evidence>
<keyword evidence="2" id="KW-1185">Reference proteome</keyword>
<proteinExistence type="predicted"/>
<accession>A0AAF5D2T1</accession>